<dbReference type="InterPro" id="IPR052337">
    <property type="entry name" value="SAT4-like"/>
</dbReference>
<accession>A0A2P7ZQ18</accession>
<dbReference type="Pfam" id="PF20684">
    <property type="entry name" value="Fung_rhodopsin"/>
    <property type="match status" value="1"/>
</dbReference>
<sequence>MAMSARTSIPYALGPSGKALIGVSWALTVIGTTMVLLRIYGAFQRAGQIRYDFFLAAGAVIFGIATSALLTLACLYGIGNDVGKLSFPGLFEALKYLFIGITMGLVSTALAKLSIIALLIQVSTKQQKKRRLFLWAVGVVIVAVQIAQLVITLTQCQPYDRLWNRAKDGNCDGQLRAGQFSWFQGGISCLSDFILALYPISLVWNMKAATKTRVGFVVLMAGGILPGIAAVIRAVFTYGLGDSKNVTMAWSRFTIWAIIELWLIIILGSIPPLRPLFLKFFGSVKTVISTSAGTRFTTAKSQTRTHVSTGRGLHESCKDPTDDSSERGILATTEVLQTKEVYSLEAVEVDKDRFDKV</sequence>
<evidence type="ECO:0000313" key="9">
    <source>
        <dbReference type="Proteomes" id="UP000243723"/>
    </source>
</evidence>
<comment type="subcellular location">
    <subcellularLocation>
        <location evidence="1">Membrane</location>
        <topology evidence="1">Multi-pass membrane protein</topology>
    </subcellularLocation>
</comment>
<evidence type="ECO:0000313" key="8">
    <source>
        <dbReference type="EMBL" id="PSK50310.1"/>
    </source>
</evidence>
<dbReference type="OrthoDB" id="3934549at2759"/>
<evidence type="ECO:0000256" key="4">
    <source>
        <dbReference type="ARBA" id="ARBA00023136"/>
    </source>
</evidence>
<keyword evidence="9" id="KW-1185">Reference proteome</keyword>
<feature type="transmembrane region" description="Helical" evidence="6">
    <location>
        <begin position="182"/>
        <end position="204"/>
    </location>
</feature>
<evidence type="ECO:0000256" key="5">
    <source>
        <dbReference type="ARBA" id="ARBA00038359"/>
    </source>
</evidence>
<dbReference type="AlphaFoldDB" id="A0A2P7ZQ18"/>
<evidence type="ECO:0000256" key="6">
    <source>
        <dbReference type="SAM" id="Phobius"/>
    </source>
</evidence>
<comment type="similarity">
    <text evidence="5">Belongs to the SAT4 family.</text>
</comment>
<keyword evidence="2 6" id="KW-0812">Transmembrane</keyword>
<comment type="caution">
    <text evidence="8">The sequence shown here is derived from an EMBL/GenBank/DDBJ whole genome shotgun (WGS) entry which is preliminary data.</text>
</comment>
<reference evidence="8 9" key="1">
    <citation type="submission" date="2017-05" db="EMBL/GenBank/DDBJ databases">
        <title>Draft genome sequence of Elsinoe australis.</title>
        <authorList>
            <person name="Cheng Q."/>
        </authorList>
    </citation>
    <scope>NUCLEOTIDE SEQUENCE [LARGE SCALE GENOMIC DNA]</scope>
    <source>
        <strain evidence="8 9">NL1</strain>
    </source>
</reference>
<dbReference type="PANTHER" id="PTHR33048:SF165">
    <property type="entry name" value="INTEGRAL MEMBRANE PROTEIN"/>
    <property type="match status" value="1"/>
</dbReference>
<dbReference type="InterPro" id="IPR049326">
    <property type="entry name" value="Rhodopsin_dom_fungi"/>
</dbReference>
<dbReference type="PANTHER" id="PTHR33048">
    <property type="entry name" value="PTH11-LIKE INTEGRAL MEMBRANE PROTEIN (AFU_ORTHOLOGUE AFUA_5G11245)"/>
    <property type="match status" value="1"/>
</dbReference>
<name>A0A2P7ZQ18_9PEZI</name>
<dbReference type="EMBL" id="NHZQ01000138">
    <property type="protein sequence ID" value="PSK50310.1"/>
    <property type="molecule type" value="Genomic_DNA"/>
</dbReference>
<protein>
    <recommendedName>
        <fullName evidence="7">Rhodopsin domain-containing protein</fullName>
    </recommendedName>
</protein>
<dbReference type="GO" id="GO:0016020">
    <property type="term" value="C:membrane"/>
    <property type="evidence" value="ECO:0007669"/>
    <property type="project" value="UniProtKB-SubCell"/>
</dbReference>
<proteinExistence type="inferred from homology"/>
<feature type="transmembrane region" description="Helical" evidence="6">
    <location>
        <begin position="98"/>
        <end position="120"/>
    </location>
</feature>
<evidence type="ECO:0000256" key="3">
    <source>
        <dbReference type="ARBA" id="ARBA00022989"/>
    </source>
</evidence>
<dbReference type="Proteomes" id="UP000243723">
    <property type="component" value="Unassembled WGS sequence"/>
</dbReference>
<evidence type="ECO:0000256" key="1">
    <source>
        <dbReference type="ARBA" id="ARBA00004141"/>
    </source>
</evidence>
<feature type="transmembrane region" description="Helical" evidence="6">
    <location>
        <begin position="253"/>
        <end position="273"/>
    </location>
</feature>
<evidence type="ECO:0000256" key="2">
    <source>
        <dbReference type="ARBA" id="ARBA00022692"/>
    </source>
</evidence>
<keyword evidence="4 6" id="KW-0472">Membrane</keyword>
<feature type="domain" description="Rhodopsin" evidence="7">
    <location>
        <begin position="37"/>
        <end position="277"/>
    </location>
</feature>
<keyword evidence="3 6" id="KW-1133">Transmembrane helix</keyword>
<dbReference type="STRING" id="40998.A0A2P7ZQ18"/>
<feature type="transmembrane region" description="Helical" evidence="6">
    <location>
        <begin position="53"/>
        <end position="78"/>
    </location>
</feature>
<feature type="transmembrane region" description="Helical" evidence="6">
    <location>
        <begin position="132"/>
        <end position="153"/>
    </location>
</feature>
<gene>
    <name evidence="8" type="ORF">B9Z65_254</name>
</gene>
<organism evidence="8 9">
    <name type="scientific">Elsinoe australis</name>
    <dbReference type="NCBI Taxonomy" id="40998"/>
    <lineage>
        <taxon>Eukaryota</taxon>
        <taxon>Fungi</taxon>
        <taxon>Dikarya</taxon>
        <taxon>Ascomycota</taxon>
        <taxon>Pezizomycotina</taxon>
        <taxon>Dothideomycetes</taxon>
        <taxon>Dothideomycetidae</taxon>
        <taxon>Myriangiales</taxon>
        <taxon>Elsinoaceae</taxon>
        <taxon>Elsinoe</taxon>
    </lineage>
</organism>
<feature type="transmembrane region" description="Helical" evidence="6">
    <location>
        <begin position="216"/>
        <end position="241"/>
    </location>
</feature>
<feature type="transmembrane region" description="Helical" evidence="6">
    <location>
        <begin position="20"/>
        <end position="41"/>
    </location>
</feature>
<evidence type="ECO:0000259" key="7">
    <source>
        <dbReference type="Pfam" id="PF20684"/>
    </source>
</evidence>